<gene>
    <name evidence="9" type="ORF">ENU20_05215</name>
</gene>
<dbReference type="PROSITE" id="PS00198">
    <property type="entry name" value="4FE4S_FER_1"/>
    <property type="match status" value="1"/>
</dbReference>
<reference evidence="9" key="1">
    <citation type="journal article" date="2020" name="mSystems">
        <title>Genome- and Community-Level Interaction Insights into Carbon Utilization and Element Cycling Functions of Hydrothermarchaeota in Hydrothermal Sediment.</title>
        <authorList>
            <person name="Zhou Z."/>
            <person name="Liu Y."/>
            <person name="Xu W."/>
            <person name="Pan J."/>
            <person name="Luo Z.H."/>
            <person name="Li M."/>
        </authorList>
    </citation>
    <scope>NUCLEOTIDE SEQUENCE [LARGE SCALE GENOMIC DNA]</scope>
    <source>
        <strain evidence="9">SpSt-648</strain>
    </source>
</reference>
<keyword evidence="5" id="KW-0249">Electron transport</keyword>
<evidence type="ECO:0000256" key="2">
    <source>
        <dbReference type="ARBA" id="ARBA00022485"/>
    </source>
</evidence>
<evidence type="ECO:0000256" key="4">
    <source>
        <dbReference type="ARBA" id="ARBA00022737"/>
    </source>
</evidence>
<name>A0A7C4JM27_STAMA</name>
<dbReference type="PANTHER" id="PTHR43724:SF1">
    <property type="entry name" value="PYRUVATE SYNTHASE SUBUNIT PORD"/>
    <property type="match status" value="1"/>
</dbReference>
<dbReference type="GO" id="GO:0046872">
    <property type="term" value="F:metal ion binding"/>
    <property type="evidence" value="ECO:0007669"/>
    <property type="project" value="UniProtKB-KW"/>
</dbReference>
<dbReference type="SUPFAM" id="SSF54862">
    <property type="entry name" value="4Fe-4S ferredoxins"/>
    <property type="match status" value="1"/>
</dbReference>
<keyword evidence="7" id="KW-0411">Iron-sulfur</keyword>
<dbReference type="PANTHER" id="PTHR43724">
    <property type="entry name" value="PYRUVATE SYNTHASE SUBUNIT PORD"/>
    <property type="match status" value="1"/>
</dbReference>
<organism evidence="9">
    <name type="scientific">Staphylothermus marinus</name>
    <dbReference type="NCBI Taxonomy" id="2280"/>
    <lineage>
        <taxon>Archaea</taxon>
        <taxon>Thermoproteota</taxon>
        <taxon>Thermoprotei</taxon>
        <taxon>Desulfurococcales</taxon>
        <taxon>Desulfurococcaceae</taxon>
        <taxon>Staphylothermus</taxon>
    </lineage>
</organism>
<evidence type="ECO:0000313" key="9">
    <source>
        <dbReference type="EMBL" id="HGQ74456.1"/>
    </source>
</evidence>
<accession>A0A7C4JM27</accession>
<feature type="domain" description="4Fe-4S ferredoxin-type" evidence="8">
    <location>
        <begin position="31"/>
        <end position="59"/>
    </location>
</feature>
<dbReference type="InterPro" id="IPR017896">
    <property type="entry name" value="4Fe4S_Fe-S-bd"/>
</dbReference>
<dbReference type="Gene3D" id="3.30.70.20">
    <property type="match status" value="2"/>
</dbReference>
<dbReference type="GO" id="GO:0051539">
    <property type="term" value="F:4 iron, 4 sulfur cluster binding"/>
    <property type="evidence" value="ECO:0007669"/>
    <property type="project" value="UniProtKB-KW"/>
</dbReference>
<dbReference type="InterPro" id="IPR011898">
    <property type="entry name" value="PorD_KorD"/>
</dbReference>
<evidence type="ECO:0000256" key="7">
    <source>
        <dbReference type="ARBA" id="ARBA00023014"/>
    </source>
</evidence>
<protein>
    <submittedName>
        <fullName evidence="9">4Fe-4S dicluster domain-containing protein</fullName>
    </submittedName>
</protein>
<keyword evidence="6" id="KW-0408">Iron</keyword>
<dbReference type="EMBL" id="DTBP01000046">
    <property type="protein sequence ID" value="HGQ74456.1"/>
    <property type="molecule type" value="Genomic_DNA"/>
</dbReference>
<evidence type="ECO:0000256" key="5">
    <source>
        <dbReference type="ARBA" id="ARBA00022982"/>
    </source>
</evidence>
<evidence type="ECO:0000259" key="8">
    <source>
        <dbReference type="PROSITE" id="PS51379"/>
    </source>
</evidence>
<evidence type="ECO:0000256" key="3">
    <source>
        <dbReference type="ARBA" id="ARBA00022723"/>
    </source>
</evidence>
<evidence type="ECO:0000256" key="6">
    <source>
        <dbReference type="ARBA" id="ARBA00023004"/>
    </source>
</evidence>
<dbReference type="NCBIfam" id="TIGR02179">
    <property type="entry name" value="PorD_KorD"/>
    <property type="match status" value="1"/>
</dbReference>
<comment type="caution">
    <text evidence="9">The sequence shown here is derived from an EMBL/GenBank/DDBJ whole genome shotgun (WGS) entry which is preliminary data.</text>
</comment>
<sequence>MSEPRGWKNLPLGALPYKLSLEYKTGDWRAERPVIDYTKCTRCLICWLFCPEPAIVWDGSNVMIDYDYCKGCGICAYECPVKAISMVPEYRGGSG</sequence>
<dbReference type="InterPro" id="IPR017900">
    <property type="entry name" value="4Fe4S_Fe_S_CS"/>
</dbReference>
<dbReference type="Pfam" id="PF14697">
    <property type="entry name" value="Fer4_21"/>
    <property type="match status" value="1"/>
</dbReference>
<dbReference type="PROSITE" id="PS51379">
    <property type="entry name" value="4FE4S_FER_2"/>
    <property type="match status" value="2"/>
</dbReference>
<evidence type="ECO:0000256" key="1">
    <source>
        <dbReference type="ARBA" id="ARBA00001966"/>
    </source>
</evidence>
<keyword evidence="4" id="KW-0677">Repeat</keyword>
<keyword evidence="5" id="KW-0813">Transport</keyword>
<feature type="domain" description="4Fe-4S ferredoxin-type" evidence="8">
    <location>
        <begin position="60"/>
        <end position="89"/>
    </location>
</feature>
<comment type="cofactor">
    <cofactor evidence="1">
        <name>[4Fe-4S] cluster</name>
        <dbReference type="ChEBI" id="CHEBI:49883"/>
    </cofactor>
</comment>
<proteinExistence type="predicted"/>
<keyword evidence="2" id="KW-0004">4Fe-4S</keyword>
<dbReference type="AlphaFoldDB" id="A0A7C4JM27"/>
<keyword evidence="3" id="KW-0479">Metal-binding</keyword>
<dbReference type="GO" id="GO:0016625">
    <property type="term" value="F:oxidoreductase activity, acting on the aldehyde or oxo group of donors, iron-sulfur protein as acceptor"/>
    <property type="evidence" value="ECO:0007669"/>
    <property type="project" value="InterPro"/>
</dbReference>